<dbReference type="EC" id="2.8.1.1" evidence="2"/>
<evidence type="ECO:0000259" key="1">
    <source>
        <dbReference type="PROSITE" id="PS50206"/>
    </source>
</evidence>
<feature type="domain" description="Rhodanese" evidence="1">
    <location>
        <begin position="25"/>
        <end position="115"/>
    </location>
</feature>
<reference evidence="2" key="1">
    <citation type="submission" date="2019-08" db="EMBL/GenBank/DDBJ databases">
        <authorList>
            <person name="Kucharzyk K."/>
            <person name="Murdoch R.W."/>
            <person name="Higgins S."/>
            <person name="Loffler F."/>
        </authorList>
    </citation>
    <scope>NUCLEOTIDE SEQUENCE</scope>
</reference>
<comment type="caution">
    <text evidence="2">The sequence shown here is derived from an EMBL/GenBank/DDBJ whole genome shotgun (WGS) entry which is preliminary data.</text>
</comment>
<accession>A0A644XF84</accession>
<dbReference type="InterPro" id="IPR050229">
    <property type="entry name" value="GlpE_sulfurtransferase"/>
</dbReference>
<dbReference type="InterPro" id="IPR001763">
    <property type="entry name" value="Rhodanese-like_dom"/>
</dbReference>
<dbReference type="AlphaFoldDB" id="A0A644XF84"/>
<dbReference type="GO" id="GO:0004792">
    <property type="term" value="F:thiosulfate-cyanide sulfurtransferase activity"/>
    <property type="evidence" value="ECO:0007669"/>
    <property type="project" value="UniProtKB-EC"/>
</dbReference>
<dbReference type="PROSITE" id="PS50206">
    <property type="entry name" value="RHODANESE_3"/>
    <property type="match status" value="1"/>
</dbReference>
<organism evidence="2">
    <name type="scientific">bioreactor metagenome</name>
    <dbReference type="NCBI Taxonomy" id="1076179"/>
    <lineage>
        <taxon>unclassified sequences</taxon>
        <taxon>metagenomes</taxon>
        <taxon>ecological metagenomes</taxon>
    </lineage>
</organism>
<sequence>MDEKLLNQNFQKASPLLPSEADEYIQKGAIIVDIRAEYETNYRVIDCPDIIYLSYDSYKENYYRVPKEKEIVIVDNVGLVSPEVGRFLVSQGYNKVFYISGGIIAWDHAGLPLKKDIEYELNGGCACQIRPKKKTTNI</sequence>
<dbReference type="SUPFAM" id="SSF52821">
    <property type="entry name" value="Rhodanese/Cell cycle control phosphatase"/>
    <property type="match status" value="1"/>
</dbReference>
<keyword evidence="2" id="KW-0808">Transferase</keyword>
<dbReference type="Gene3D" id="3.40.250.10">
    <property type="entry name" value="Rhodanese-like domain"/>
    <property type="match status" value="1"/>
</dbReference>
<proteinExistence type="predicted"/>
<name>A0A644XF84_9ZZZZ</name>
<gene>
    <name evidence="2" type="primary">glpE_20</name>
    <name evidence="2" type="ORF">SDC9_61229</name>
</gene>
<dbReference type="SMART" id="SM00450">
    <property type="entry name" value="RHOD"/>
    <property type="match status" value="1"/>
</dbReference>
<dbReference type="CDD" id="cd00158">
    <property type="entry name" value="RHOD"/>
    <property type="match status" value="1"/>
</dbReference>
<dbReference type="Pfam" id="PF00581">
    <property type="entry name" value="Rhodanese"/>
    <property type="match status" value="1"/>
</dbReference>
<protein>
    <submittedName>
        <fullName evidence="2">Thiosulfate sulfurtransferase GlpE</fullName>
        <ecNumber evidence="2">2.8.1.1</ecNumber>
    </submittedName>
</protein>
<evidence type="ECO:0000313" key="2">
    <source>
        <dbReference type="EMBL" id="MPM14865.1"/>
    </source>
</evidence>
<dbReference type="PANTHER" id="PTHR43031:SF1">
    <property type="entry name" value="PYRIDINE NUCLEOTIDE-DISULPHIDE OXIDOREDUCTASE"/>
    <property type="match status" value="1"/>
</dbReference>
<dbReference type="PANTHER" id="PTHR43031">
    <property type="entry name" value="FAD-DEPENDENT OXIDOREDUCTASE"/>
    <property type="match status" value="1"/>
</dbReference>
<dbReference type="EMBL" id="VSSQ01002351">
    <property type="protein sequence ID" value="MPM14865.1"/>
    <property type="molecule type" value="Genomic_DNA"/>
</dbReference>
<dbReference type="InterPro" id="IPR036873">
    <property type="entry name" value="Rhodanese-like_dom_sf"/>
</dbReference>